<dbReference type="RefSeq" id="XP_031788107.1">
    <property type="nucleotide sequence ID" value="XM_031932247.1"/>
</dbReference>
<dbReference type="PANTHER" id="PTHR47890">
    <property type="entry name" value="LD24308P"/>
    <property type="match status" value="1"/>
</dbReference>
<dbReference type="InterPro" id="IPR032062">
    <property type="entry name" value="DUF4803"/>
</dbReference>
<dbReference type="EnsemblMetazoa" id="XM_016987712">
    <property type="protein sequence ID" value="XP_016843201"/>
    <property type="gene ID" value="LOC107981585"/>
</dbReference>
<dbReference type="InParanoid" id="A0A7M7TAX6"/>
<dbReference type="RefSeq" id="XP_016843201.1">
    <property type="nucleotide sequence ID" value="XM_016987712.2"/>
</dbReference>
<accession>A0A7M7TAX6</accession>
<dbReference type="KEGG" id="nvi:107981585"/>
<evidence type="ECO:0000313" key="1">
    <source>
        <dbReference type="EnsemblMetazoa" id="XP_031788107"/>
    </source>
</evidence>
<dbReference type="Pfam" id="PF16061">
    <property type="entry name" value="DUF4803"/>
    <property type="match status" value="1"/>
</dbReference>
<evidence type="ECO:0000313" key="2">
    <source>
        <dbReference type="Proteomes" id="UP000002358"/>
    </source>
</evidence>
<dbReference type="PANTHER" id="PTHR47890:SF1">
    <property type="entry name" value="LD24308P"/>
    <property type="match status" value="1"/>
</dbReference>
<dbReference type="EnsemblMetazoa" id="XM_031932247">
    <property type="protein sequence ID" value="XP_031788107"/>
    <property type="gene ID" value="LOC107981585"/>
</dbReference>
<dbReference type="GeneID" id="107981585"/>
<dbReference type="Proteomes" id="UP000002358">
    <property type="component" value="Chromosome 5"/>
</dbReference>
<reference evidence="1" key="1">
    <citation type="submission" date="2021-01" db="UniProtKB">
        <authorList>
            <consortium name="EnsemblMetazoa"/>
        </authorList>
    </citation>
    <scope>IDENTIFICATION</scope>
</reference>
<sequence>MISASLKDTETYAHLNAFSQYILNEGSLRRSITQSCDEVRCPDATRSDKCTTYFCVNTRPYSKGFASCQDITDTGKSYVVCINKSPVSAARYSGIIENDAAKLRNFYCSPDHSTSTIKADYNGWGNIVGEKCNYCNCVCKELDHYISLDPALAVVSDNRVVTGAKLSMIRGALCIQIQEGESLANGSIDSLTSG</sequence>
<protein>
    <submittedName>
        <fullName evidence="1">Uncharacterized protein</fullName>
    </submittedName>
</protein>
<dbReference type="AlphaFoldDB" id="A0A7M7TAX6"/>
<keyword evidence="2" id="KW-1185">Reference proteome</keyword>
<organism evidence="1 2">
    <name type="scientific">Nasonia vitripennis</name>
    <name type="common">Parasitic wasp</name>
    <dbReference type="NCBI Taxonomy" id="7425"/>
    <lineage>
        <taxon>Eukaryota</taxon>
        <taxon>Metazoa</taxon>
        <taxon>Ecdysozoa</taxon>
        <taxon>Arthropoda</taxon>
        <taxon>Hexapoda</taxon>
        <taxon>Insecta</taxon>
        <taxon>Pterygota</taxon>
        <taxon>Neoptera</taxon>
        <taxon>Endopterygota</taxon>
        <taxon>Hymenoptera</taxon>
        <taxon>Apocrita</taxon>
        <taxon>Proctotrupomorpha</taxon>
        <taxon>Chalcidoidea</taxon>
        <taxon>Pteromalidae</taxon>
        <taxon>Pteromalinae</taxon>
        <taxon>Nasonia</taxon>
    </lineage>
</organism>
<name>A0A7M7TAX6_NASVI</name>
<proteinExistence type="predicted"/>